<organism evidence="4">
    <name type="scientific">Roseihalotalea indica</name>
    <dbReference type="NCBI Taxonomy" id="2867963"/>
    <lineage>
        <taxon>Bacteria</taxon>
        <taxon>Pseudomonadati</taxon>
        <taxon>Bacteroidota</taxon>
        <taxon>Cytophagia</taxon>
        <taxon>Cytophagales</taxon>
        <taxon>Catalimonadaceae</taxon>
        <taxon>Roseihalotalea</taxon>
    </lineage>
</organism>
<feature type="transmembrane region" description="Helical" evidence="1">
    <location>
        <begin position="136"/>
        <end position="154"/>
    </location>
</feature>
<feature type="signal peptide" evidence="2">
    <location>
        <begin position="1"/>
        <end position="28"/>
    </location>
</feature>
<feature type="chain" id="PRO_5041314973" description="DUF2231 domain-containing protein" evidence="2">
    <location>
        <begin position="29"/>
        <end position="209"/>
    </location>
</feature>
<evidence type="ECO:0000256" key="1">
    <source>
        <dbReference type="SAM" id="Phobius"/>
    </source>
</evidence>
<evidence type="ECO:0000259" key="3">
    <source>
        <dbReference type="Pfam" id="PF09990"/>
    </source>
</evidence>
<dbReference type="Pfam" id="PF09990">
    <property type="entry name" value="DUF2231"/>
    <property type="match status" value="1"/>
</dbReference>
<name>A0AA49GPF7_9BACT</name>
<reference evidence="4" key="1">
    <citation type="journal article" date="2023" name="Comput. Struct. Biotechnol. J.">
        <title>Discovery of a novel marine Bacteroidetes with a rich repertoire of carbohydrate-active enzymes.</title>
        <authorList>
            <person name="Chen B."/>
            <person name="Liu G."/>
            <person name="Chen Q."/>
            <person name="Wang H."/>
            <person name="Liu L."/>
            <person name="Tang K."/>
        </authorList>
    </citation>
    <scope>NUCLEOTIDE SEQUENCE</scope>
    <source>
        <strain evidence="4">TK19036</strain>
    </source>
</reference>
<accession>A0AA49GPF7</accession>
<dbReference type="EMBL" id="CP120682">
    <property type="protein sequence ID" value="WKN38600.1"/>
    <property type="molecule type" value="Genomic_DNA"/>
</dbReference>
<keyword evidence="1" id="KW-1133">Transmembrane helix</keyword>
<evidence type="ECO:0000256" key="2">
    <source>
        <dbReference type="SAM" id="SignalP"/>
    </source>
</evidence>
<sequence>MIHNLQITQVKVLWLVLFLALAQTVSFAHEGEQTEKSDSASHQASAYQSSGDVQAEFSDFPNLHPLVVHIPIVMLPLAVVLQLIGFFVFSRPISWIVLGILVLGFLGAYAANNWTHPHVTELPDRVQEVYNRHDTYAAWTLWLSGIAAVLKIASHFLLKSVRWAEGVIAIVLLACTYTVSVAGHYGSQLVHVEGVGPQGNYLETEAHSH</sequence>
<dbReference type="InterPro" id="IPR019251">
    <property type="entry name" value="DUF2231_TM"/>
</dbReference>
<feature type="transmembrane region" description="Helical" evidence="1">
    <location>
        <begin position="66"/>
        <end position="89"/>
    </location>
</feature>
<keyword evidence="1" id="KW-0812">Transmembrane</keyword>
<gene>
    <name evidence="4" type="ORF">K4G66_07780</name>
</gene>
<protein>
    <recommendedName>
        <fullName evidence="3">DUF2231 domain-containing protein</fullName>
    </recommendedName>
</protein>
<proteinExistence type="predicted"/>
<evidence type="ECO:0000313" key="4">
    <source>
        <dbReference type="EMBL" id="WKN38600.1"/>
    </source>
</evidence>
<keyword evidence="1" id="KW-0472">Membrane</keyword>
<feature type="domain" description="DUF2231" evidence="3">
    <location>
        <begin position="62"/>
        <end position="196"/>
    </location>
</feature>
<keyword evidence="2" id="KW-0732">Signal</keyword>
<feature type="transmembrane region" description="Helical" evidence="1">
    <location>
        <begin position="166"/>
        <end position="185"/>
    </location>
</feature>
<reference evidence="4" key="2">
    <citation type="journal article" date="2024" name="Antonie Van Leeuwenhoek">
        <title>Roseihalotalea indica gen. nov., sp. nov., a halophilic Bacteroidetes from mesopelagic Southwest Indian Ocean with higher carbohydrate metabolic potential.</title>
        <authorList>
            <person name="Chen B."/>
            <person name="Zhang M."/>
            <person name="Lin D."/>
            <person name="Ye J."/>
            <person name="Tang K."/>
        </authorList>
    </citation>
    <scope>NUCLEOTIDE SEQUENCE</scope>
    <source>
        <strain evidence="4">TK19036</strain>
    </source>
</reference>
<dbReference type="AlphaFoldDB" id="A0AA49GPF7"/>
<feature type="transmembrane region" description="Helical" evidence="1">
    <location>
        <begin position="96"/>
        <end position="116"/>
    </location>
</feature>